<dbReference type="AlphaFoldDB" id="A0AAE0CPW8"/>
<comment type="caution">
    <text evidence="1">The sequence shown here is derived from an EMBL/GenBank/DDBJ whole genome shotgun (WGS) entry which is preliminary data.</text>
</comment>
<dbReference type="InterPro" id="IPR036691">
    <property type="entry name" value="Endo/exonu/phosph_ase_sf"/>
</dbReference>
<evidence type="ECO:0000313" key="1">
    <source>
        <dbReference type="EMBL" id="KAK2658543.1"/>
    </source>
</evidence>
<accession>A0AAE0CPW8</accession>
<dbReference type="SUPFAM" id="SSF56219">
    <property type="entry name" value="DNase I-like"/>
    <property type="match status" value="1"/>
</dbReference>
<evidence type="ECO:0008006" key="3">
    <source>
        <dbReference type="Google" id="ProtNLM"/>
    </source>
</evidence>
<dbReference type="PANTHER" id="PTHR35218">
    <property type="entry name" value="RNASE H DOMAIN-CONTAINING PROTEIN"/>
    <property type="match status" value="1"/>
</dbReference>
<dbReference type="PANTHER" id="PTHR35218:SF9">
    <property type="entry name" value="ENDONUCLEASE_EXONUCLEASE_PHOSPHATASE DOMAIN-CONTAINING PROTEIN"/>
    <property type="match status" value="1"/>
</dbReference>
<evidence type="ECO:0000313" key="2">
    <source>
        <dbReference type="Proteomes" id="UP001280121"/>
    </source>
</evidence>
<dbReference type="Proteomes" id="UP001280121">
    <property type="component" value="Unassembled WGS sequence"/>
</dbReference>
<keyword evidence="2" id="KW-1185">Reference proteome</keyword>
<organism evidence="1 2">
    <name type="scientific">Dipteronia dyeriana</name>
    <dbReference type="NCBI Taxonomy" id="168575"/>
    <lineage>
        <taxon>Eukaryota</taxon>
        <taxon>Viridiplantae</taxon>
        <taxon>Streptophyta</taxon>
        <taxon>Embryophyta</taxon>
        <taxon>Tracheophyta</taxon>
        <taxon>Spermatophyta</taxon>
        <taxon>Magnoliopsida</taxon>
        <taxon>eudicotyledons</taxon>
        <taxon>Gunneridae</taxon>
        <taxon>Pentapetalae</taxon>
        <taxon>rosids</taxon>
        <taxon>malvids</taxon>
        <taxon>Sapindales</taxon>
        <taxon>Sapindaceae</taxon>
        <taxon>Hippocastanoideae</taxon>
        <taxon>Acereae</taxon>
        <taxon>Dipteronia</taxon>
    </lineage>
</organism>
<dbReference type="EMBL" id="JANJYI010000002">
    <property type="protein sequence ID" value="KAK2658543.1"/>
    <property type="molecule type" value="Genomic_DNA"/>
</dbReference>
<sequence length="268" mass="31260">MKIFAWNARGLGSSRAFNTLRYHKQEVKPKVMFLIETRCGHDKMEKWHVSPGYKGKLMIDCQGKSGGLCMFWDSRTNINLMSYSQTHIDVCILRDGSQRWRFMGFYGNPDHSQRYHSWTLLKRLAGMVDLSWVCMGDFNEIMFDSEKCGGLPKNWRELVSFREAVEECNLMDMGYRCPRFTWSNKREGSATIMERLDRGLYDVECSSIVSKIWSTKQGGEDIMESILRTLQLCGERLGTWNVEKRISLTHDFVTRRETLRNACKSNKP</sequence>
<dbReference type="Gene3D" id="3.60.10.10">
    <property type="entry name" value="Endonuclease/exonuclease/phosphatase"/>
    <property type="match status" value="1"/>
</dbReference>
<gene>
    <name evidence="1" type="ORF">Ddye_005076</name>
</gene>
<protein>
    <recommendedName>
        <fullName evidence="3">Endonuclease/exonuclease/phosphatase domain-containing protein</fullName>
    </recommendedName>
</protein>
<name>A0AAE0CPW8_9ROSI</name>
<proteinExistence type="predicted"/>
<reference evidence="1" key="1">
    <citation type="journal article" date="2023" name="Plant J.">
        <title>Genome sequences and population genomics provide insights into the demographic history, inbreeding, and mutation load of two 'living fossil' tree species of Dipteronia.</title>
        <authorList>
            <person name="Feng Y."/>
            <person name="Comes H.P."/>
            <person name="Chen J."/>
            <person name="Zhu S."/>
            <person name="Lu R."/>
            <person name="Zhang X."/>
            <person name="Li P."/>
            <person name="Qiu J."/>
            <person name="Olsen K.M."/>
            <person name="Qiu Y."/>
        </authorList>
    </citation>
    <scope>NUCLEOTIDE SEQUENCE</scope>
    <source>
        <strain evidence="1">KIB01</strain>
    </source>
</reference>